<dbReference type="InterPro" id="IPR016032">
    <property type="entry name" value="Sig_transdc_resp-reg_C-effctor"/>
</dbReference>
<accession>A0A1H0K2S7</accession>
<evidence type="ECO:0000313" key="3">
    <source>
        <dbReference type="Proteomes" id="UP000198793"/>
    </source>
</evidence>
<organism evidence="2 3">
    <name type="scientific">Aureimonas jatrophae</name>
    <dbReference type="NCBI Taxonomy" id="1166073"/>
    <lineage>
        <taxon>Bacteria</taxon>
        <taxon>Pseudomonadati</taxon>
        <taxon>Pseudomonadota</taxon>
        <taxon>Alphaproteobacteria</taxon>
        <taxon>Hyphomicrobiales</taxon>
        <taxon>Aurantimonadaceae</taxon>
        <taxon>Aureimonas</taxon>
    </lineage>
</organism>
<dbReference type="InterPro" id="IPR036388">
    <property type="entry name" value="WH-like_DNA-bd_sf"/>
</dbReference>
<reference evidence="2 3" key="1">
    <citation type="submission" date="2016-10" db="EMBL/GenBank/DDBJ databases">
        <authorList>
            <person name="de Groot N.N."/>
        </authorList>
    </citation>
    <scope>NUCLEOTIDE SEQUENCE [LARGE SCALE GENOMIC DNA]</scope>
    <source>
        <strain evidence="3">L7-484,KACC 16230,DSM 25025</strain>
    </source>
</reference>
<sequence>MRHDLSETLDLIGEASVDGTLWREVTERVLEHTRAAAGAIYVQSRQPETPSLPPTEFGHMLNYGAGWIESYFQHYAAGNPYLNRPELREPGRIITEADCRGPLAVGERELVADWQEAQGFHHVIAQFLQDRDDGTLTFVFWRDRAAGAASSREQAEFDLLARAVNRAVRAGDRLRQATAELRATTSALDQLDVAVITLGPDGRVRGTNGAADALLAARDGLVARWGRLEAAHAQDQGSFERFVADALAARVRPGSDDPTIRLRRVGGRPPWRLSAVAVQRGLPTFNLDRGVAVVLTLRTDAGPQGAQALARTFDLTPAETRLALLLVQPLSLAEAASQLGIRHETARSHLKSLFNKTGTHGQTELVVRLLSGTK</sequence>
<feature type="domain" description="HTH luxR-type" evidence="1">
    <location>
        <begin position="312"/>
        <end position="369"/>
    </location>
</feature>
<gene>
    <name evidence="2" type="ORF">SAMN05192530_10770</name>
</gene>
<dbReference type="InterPro" id="IPR000792">
    <property type="entry name" value="Tscrpt_reg_LuxR_C"/>
</dbReference>
<protein>
    <submittedName>
        <fullName evidence="2">DNA-binding transcriptional regulator, CsgD family</fullName>
    </submittedName>
</protein>
<dbReference type="Proteomes" id="UP000198793">
    <property type="component" value="Unassembled WGS sequence"/>
</dbReference>
<dbReference type="AlphaFoldDB" id="A0A1H0K2S7"/>
<dbReference type="EMBL" id="FNIT01000007">
    <property type="protein sequence ID" value="SDO50358.1"/>
    <property type="molecule type" value="Genomic_DNA"/>
</dbReference>
<dbReference type="GO" id="GO:0006355">
    <property type="term" value="P:regulation of DNA-templated transcription"/>
    <property type="evidence" value="ECO:0007669"/>
    <property type="project" value="InterPro"/>
</dbReference>
<name>A0A1H0K2S7_9HYPH</name>
<proteinExistence type="predicted"/>
<dbReference type="SUPFAM" id="SSF46894">
    <property type="entry name" value="C-terminal effector domain of the bipartite response regulators"/>
    <property type="match status" value="1"/>
</dbReference>
<dbReference type="RefSeq" id="WP_139184024.1">
    <property type="nucleotide sequence ID" value="NZ_FNIT01000007.1"/>
</dbReference>
<dbReference type="Gene3D" id="1.10.10.10">
    <property type="entry name" value="Winged helix-like DNA-binding domain superfamily/Winged helix DNA-binding domain"/>
    <property type="match status" value="1"/>
</dbReference>
<dbReference type="GO" id="GO:0003677">
    <property type="term" value="F:DNA binding"/>
    <property type="evidence" value="ECO:0007669"/>
    <property type="project" value="UniProtKB-KW"/>
</dbReference>
<evidence type="ECO:0000259" key="1">
    <source>
        <dbReference type="SMART" id="SM00421"/>
    </source>
</evidence>
<dbReference type="OrthoDB" id="7906740at2"/>
<keyword evidence="3" id="KW-1185">Reference proteome</keyword>
<keyword evidence="2" id="KW-0238">DNA-binding</keyword>
<dbReference type="SMART" id="SM00421">
    <property type="entry name" value="HTH_LUXR"/>
    <property type="match status" value="1"/>
</dbReference>
<dbReference type="STRING" id="1166073.SAMN05192530_10770"/>
<evidence type="ECO:0000313" key="2">
    <source>
        <dbReference type="EMBL" id="SDO50358.1"/>
    </source>
</evidence>